<comment type="caution">
    <text evidence="1">The sequence shown here is derived from an EMBL/GenBank/DDBJ whole genome shotgun (WGS) entry which is preliminary data.</text>
</comment>
<reference evidence="1 2" key="1">
    <citation type="submission" date="2017-09" db="EMBL/GenBank/DDBJ databases">
        <title>Large-scale bioinformatics analysis of Bacillus genomes uncovers conserved roles of natural products in bacterial physiology.</title>
        <authorList>
            <consortium name="Agbiome Team Llc"/>
            <person name="Bleich R.M."/>
            <person name="Grubbs K.J."/>
            <person name="Santa Maria K.C."/>
            <person name="Allen S.E."/>
            <person name="Farag S."/>
            <person name="Shank E.A."/>
            <person name="Bowers A."/>
        </authorList>
    </citation>
    <scope>NUCLEOTIDE SEQUENCE [LARGE SCALE GENOMIC DNA]</scope>
    <source>
        <strain evidence="1 2">AFS085496</strain>
    </source>
</reference>
<dbReference type="Proteomes" id="UP000224003">
    <property type="component" value="Unassembled WGS sequence"/>
</dbReference>
<name>A0A9X6WHB5_BACTU</name>
<sequence length="123" mass="14804">MEKLIVLSQEVKYEYMRLIKEDIQYWARENQFSVESVAFDIKYPDYEIGESDFTMKNILVDINGTVVGCRYIFEDDERYILWQKWSDVLDNLKSYLCKKTSEYESKSGFYNLLAFLENEKIEL</sequence>
<proteinExistence type="predicted"/>
<organism evidence="1 2">
    <name type="scientific">Bacillus thuringiensis</name>
    <dbReference type="NCBI Taxonomy" id="1428"/>
    <lineage>
        <taxon>Bacteria</taxon>
        <taxon>Bacillati</taxon>
        <taxon>Bacillota</taxon>
        <taxon>Bacilli</taxon>
        <taxon>Bacillales</taxon>
        <taxon>Bacillaceae</taxon>
        <taxon>Bacillus</taxon>
        <taxon>Bacillus cereus group</taxon>
    </lineage>
</organism>
<dbReference type="EMBL" id="NUVX01000094">
    <property type="protein sequence ID" value="PFJ27136.1"/>
    <property type="molecule type" value="Genomic_DNA"/>
</dbReference>
<accession>A0A9X6WHB5</accession>
<evidence type="ECO:0000313" key="1">
    <source>
        <dbReference type="EMBL" id="PFJ27136.1"/>
    </source>
</evidence>
<gene>
    <name evidence="1" type="ORF">COJ15_34465</name>
</gene>
<protein>
    <submittedName>
        <fullName evidence="1">Uncharacterized protein</fullName>
    </submittedName>
</protein>
<evidence type="ECO:0000313" key="2">
    <source>
        <dbReference type="Proteomes" id="UP000224003"/>
    </source>
</evidence>
<dbReference type="AlphaFoldDB" id="A0A9X6WHB5"/>
<dbReference type="RefSeq" id="WP_098517823.1">
    <property type="nucleotide sequence ID" value="NZ_NUVX01000094.1"/>
</dbReference>